<keyword evidence="1" id="KW-0472">Membrane</keyword>
<comment type="caution">
    <text evidence="3">The sequence shown here is derived from an EMBL/GenBank/DDBJ whole genome shotgun (WGS) entry which is preliminary data.</text>
</comment>
<feature type="transmembrane region" description="Helical" evidence="1">
    <location>
        <begin position="172"/>
        <end position="196"/>
    </location>
</feature>
<sequence>MDSVGLLQIIQELTTGTEHYRNVKNLTIASMVIMIFDWLLTFEMEVSYIWKAPWNVMKILYILSRYTPFVDVTILVFFESGDGLTVETCRKLYLCAAGMYYVGMGIASLIFTLRTWVVWDRDRNFGISLTVFYSVSWLIILVPFALYLRTMVYTPSPIPRLFGCIPQSPSTLFSVSFAVGVVFDTVMLLLMVIRAFISYRSGTGSDMMRLIYRDGIIYYGCVFILSFLNFFILLKLPKDYADLLLTTERVLHSVMSCRVILHIRQQG</sequence>
<dbReference type="OrthoDB" id="2645170at2759"/>
<dbReference type="Pfam" id="PF20151">
    <property type="entry name" value="DUF6533"/>
    <property type="match status" value="1"/>
</dbReference>
<reference evidence="3" key="1">
    <citation type="submission" date="2020-11" db="EMBL/GenBank/DDBJ databases">
        <authorList>
            <consortium name="DOE Joint Genome Institute"/>
            <person name="Ahrendt S."/>
            <person name="Riley R."/>
            <person name="Andreopoulos W."/>
            <person name="Labutti K."/>
            <person name="Pangilinan J."/>
            <person name="Ruiz-Duenas F.J."/>
            <person name="Barrasa J.M."/>
            <person name="Sanchez-Garcia M."/>
            <person name="Camarero S."/>
            <person name="Miyauchi S."/>
            <person name="Serrano A."/>
            <person name="Linde D."/>
            <person name="Babiker R."/>
            <person name="Drula E."/>
            <person name="Ayuso-Fernandez I."/>
            <person name="Pacheco R."/>
            <person name="Padilla G."/>
            <person name="Ferreira P."/>
            <person name="Barriuso J."/>
            <person name="Kellner H."/>
            <person name="Castanera R."/>
            <person name="Alfaro M."/>
            <person name="Ramirez L."/>
            <person name="Pisabarro A.G."/>
            <person name="Kuo A."/>
            <person name="Tritt A."/>
            <person name="Lipzen A."/>
            <person name="He G."/>
            <person name="Yan M."/>
            <person name="Ng V."/>
            <person name="Cullen D."/>
            <person name="Martin F."/>
            <person name="Rosso M.-N."/>
            <person name="Henrissat B."/>
            <person name="Hibbett D."/>
            <person name="Martinez A.T."/>
            <person name="Grigoriev I.V."/>
        </authorList>
    </citation>
    <scope>NUCLEOTIDE SEQUENCE</scope>
    <source>
        <strain evidence="3">MF-IS2</strain>
    </source>
</reference>
<evidence type="ECO:0000313" key="4">
    <source>
        <dbReference type="Proteomes" id="UP000807342"/>
    </source>
</evidence>
<name>A0A9P5X2Q5_9AGAR</name>
<evidence type="ECO:0000256" key="1">
    <source>
        <dbReference type="SAM" id="Phobius"/>
    </source>
</evidence>
<feature type="transmembrane region" description="Helical" evidence="1">
    <location>
        <begin position="98"/>
        <end position="119"/>
    </location>
</feature>
<organism evidence="3 4">
    <name type="scientific">Macrolepiota fuliginosa MF-IS2</name>
    <dbReference type="NCBI Taxonomy" id="1400762"/>
    <lineage>
        <taxon>Eukaryota</taxon>
        <taxon>Fungi</taxon>
        <taxon>Dikarya</taxon>
        <taxon>Basidiomycota</taxon>
        <taxon>Agaricomycotina</taxon>
        <taxon>Agaricomycetes</taxon>
        <taxon>Agaricomycetidae</taxon>
        <taxon>Agaricales</taxon>
        <taxon>Agaricineae</taxon>
        <taxon>Agaricaceae</taxon>
        <taxon>Macrolepiota</taxon>
    </lineage>
</organism>
<dbReference type="EMBL" id="MU151540">
    <property type="protein sequence ID" value="KAF9442950.1"/>
    <property type="molecule type" value="Genomic_DNA"/>
</dbReference>
<gene>
    <name evidence="3" type="ORF">P691DRAFT_779143</name>
</gene>
<feature type="non-terminal residue" evidence="3">
    <location>
        <position position="267"/>
    </location>
</feature>
<protein>
    <recommendedName>
        <fullName evidence="2">DUF6533 domain-containing protein</fullName>
    </recommendedName>
</protein>
<keyword evidence="4" id="KW-1185">Reference proteome</keyword>
<dbReference type="InterPro" id="IPR045340">
    <property type="entry name" value="DUF6533"/>
</dbReference>
<dbReference type="AlphaFoldDB" id="A0A9P5X2Q5"/>
<feature type="transmembrane region" description="Helical" evidence="1">
    <location>
        <begin position="59"/>
        <end position="78"/>
    </location>
</feature>
<proteinExistence type="predicted"/>
<keyword evidence="1" id="KW-0812">Transmembrane</keyword>
<dbReference type="Proteomes" id="UP000807342">
    <property type="component" value="Unassembled WGS sequence"/>
</dbReference>
<feature type="transmembrane region" description="Helical" evidence="1">
    <location>
        <begin position="131"/>
        <end position="152"/>
    </location>
</feature>
<keyword evidence="1" id="KW-1133">Transmembrane helix</keyword>
<feature type="transmembrane region" description="Helical" evidence="1">
    <location>
        <begin position="28"/>
        <end position="50"/>
    </location>
</feature>
<evidence type="ECO:0000313" key="3">
    <source>
        <dbReference type="EMBL" id="KAF9442950.1"/>
    </source>
</evidence>
<evidence type="ECO:0000259" key="2">
    <source>
        <dbReference type="Pfam" id="PF20151"/>
    </source>
</evidence>
<accession>A0A9P5X2Q5</accession>
<feature type="transmembrane region" description="Helical" evidence="1">
    <location>
        <begin position="216"/>
        <end position="234"/>
    </location>
</feature>
<feature type="domain" description="DUF6533" evidence="2">
    <location>
        <begin position="27"/>
        <end position="70"/>
    </location>
</feature>